<evidence type="ECO:0000313" key="2">
    <source>
        <dbReference type="EMBL" id="TVU33620.1"/>
    </source>
</evidence>
<reference evidence="2 3" key="1">
    <citation type="journal article" date="2019" name="Sci. Rep.">
        <title>A high-quality genome of Eragrostis curvula grass provides insights into Poaceae evolution and supports new strategies to enhance forage quality.</title>
        <authorList>
            <person name="Carballo J."/>
            <person name="Santos B.A.C.M."/>
            <person name="Zappacosta D."/>
            <person name="Garbus I."/>
            <person name="Selva J.P."/>
            <person name="Gallo C.A."/>
            <person name="Diaz A."/>
            <person name="Albertini E."/>
            <person name="Caccamo M."/>
            <person name="Echenique V."/>
        </authorList>
    </citation>
    <scope>NUCLEOTIDE SEQUENCE [LARGE SCALE GENOMIC DNA]</scope>
    <source>
        <strain evidence="3">cv. Victoria</strain>
        <tissue evidence="2">Leaf</tissue>
    </source>
</reference>
<protein>
    <submittedName>
        <fullName evidence="2">Uncharacterized protein</fullName>
    </submittedName>
</protein>
<feature type="region of interest" description="Disordered" evidence="1">
    <location>
        <begin position="1"/>
        <end position="21"/>
    </location>
</feature>
<dbReference type="Proteomes" id="UP000324897">
    <property type="component" value="Chromosome 1"/>
</dbReference>
<evidence type="ECO:0000256" key="1">
    <source>
        <dbReference type="SAM" id="MobiDB-lite"/>
    </source>
</evidence>
<dbReference type="EMBL" id="RWGY01000011">
    <property type="protein sequence ID" value="TVU33620.1"/>
    <property type="molecule type" value="Genomic_DNA"/>
</dbReference>
<evidence type="ECO:0000313" key="3">
    <source>
        <dbReference type="Proteomes" id="UP000324897"/>
    </source>
</evidence>
<dbReference type="AlphaFoldDB" id="A0A5J9VFF9"/>
<proteinExistence type="predicted"/>
<organism evidence="2 3">
    <name type="scientific">Eragrostis curvula</name>
    <name type="common">weeping love grass</name>
    <dbReference type="NCBI Taxonomy" id="38414"/>
    <lineage>
        <taxon>Eukaryota</taxon>
        <taxon>Viridiplantae</taxon>
        <taxon>Streptophyta</taxon>
        <taxon>Embryophyta</taxon>
        <taxon>Tracheophyta</taxon>
        <taxon>Spermatophyta</taxon>
        <taxon>Magnoliopsida</taxon>
        <taxon>Liliopsida</taxon>
        <taxon>Poales</taxon>
        <taxon>Poaceae</taxon>
        <taxon>PACMAD clade</taxon>
        <taxon>Chloridoideae</taxon>
        <taxon>Eragrostideae</taxon>
        <taxon>Eragrostidinae</taxon>
        <taxon>Eragrostis</taxon>
    </lineage>
</organism>
<dbReference type="Gramene" id="TVU33620">
    <property type="protein sequence ID" value="TVU33620"/>
    <property type="gene ID" value="EJB05_25446"/>
</dbReference>
<gene>
    <name evidence="2" type="ORF">EJB05_25446</name>
</gene>
<comment type="caution">
    <text evidence="2">The sequence shown here is derived from an EMBL/GenBank/DDBJ whole genome shotgun (WGS) entry which is preliminary data.</text>
</comment>
<sequence length="53" mass="5936">MNKEDMTTIGHHMQTSRQMDLPRKALWKKKLTLHLALKNQAPAGILALNNVAG</sequence>
<accession>A0A5J9VFF9</accession>
<keyword evidence="3" id="KW-1185">Reference proteome</keyword>
<name>A0A5J9VFF9_9POAL</name>